<name>A0A2I0R0S6_9FLAO</name>
<dbReference type="EMBL" id="PJNI01000012">
    <property type="protein sequence ID" value="PKR80188.1"/>
    <property type="molecule type" value="Genomic_DNA"/>
</dbReference>
<organism evidence="3 4">
    <name type="scientific">Brumimicrobium salinarum</name>
    <dbReference type="NCBI Taxonomy" id="2058658"/>
    <lineage>
        <taxon>Bacteria</taxon>
        <taxon>Pseudomonadati</taxon>
        <taxon>Bacteroidota</taxon>
        <taxon>Flavobacteriia</taxon>
        <taxon>Flavobacteriales</taxon>
        <taxon>Crocinitomicaceae</taxon>
        <taxon>Brumimicrobium</taxon>
    </lineage>
</organism>
<gene>
    <name evidence="3" type="ORF">CW751_11030</name>
</gene>
<sequence>MKDKNSAKSFLFNKSNYTFLIIGVVLIVVGFLLMIGGAAESLDEFNPDELFSPIRLTVAPILILIGYGVIIYSIMKKPQGLKKKDQLVDKGTMTSENNEE</sequence>
<feature type="region of interest" description="Disordered" evidence="1">
    <location>
        <begin position="79"/>
        <end position="100"/>
    </location>
</feature>
<evidence type="ECO:0000256" key="1">
    <source>
        <dbReference type="SAM" id="MobiDB-lite"/>
    </source>
</evidence>
<evidence type="ECO:0000256" key="2">
    <source>
        <dbReference type="SAM" id="Phobius"/>
    </source>
</evidence>
<evidence type="ECO:0000313" key="3">
    <source>
        <dbReference type="EMBL" id="PKR80188.1"/>
    </source>
</evidence>
<keyword evidence="2" id="KW-0812">Transmembrane</keyword>
<dbReference type="Proteomes" id="UP000236654">
    <property type="component" value="Unassembled WGS sequence"/>
</dbReference>
<dbReference type="AlphaFoldDB" id="A0A2I0R0S6"/>
<evidence type="ECO:0000313" key="4">
    <source>
        <dbReference type="Proteomes" id="UP000236654"/>
    </source>
</evidence>
<accession>A0A2I0R0S6</accession>
<protein>
    <submittedName>
        <fullName evidence="3">DUF3098 domain-containing protein</fullName>
    </submittedName>
</protein>
<comment type="caution">
    <text evidence="3">The sequence shown here is derived from an EMBL/GenBank/DDBJ whole genome shotgun (WGS) entry which is preliminary data.</text>
</comment>
<dbReference type="RefSeq" id="WP_101335090.1">
    <property type="nucleotide sequence ID" value="NZ_PJNI01000012.1"/>
</dbReference>
<feature type="transmembrane region" description="Helical" evidence="2">
    <location>
        <begin position="20"/>
        <end position="39"/>
    </location>
</feature>
<dbReference type="Pfam" id="PF11297">
    <property type="entry name" value="DUF3098"/>
    <property type="match status" value="1"/>
</dbReference>
<keyword evidence="2" id="KW-0472">Membrane</keyword>
<dbReference type="InterPro" id="IPR021448">
    <property type="entry name" value="DUF3098"/>
</dbReference>
<keyword evidence="2" id="KW-1133">Transmembrane helix</keyword>
<keyword evidence="4" id="KW-1185">Reference proteome</keyword>
<reference evidence="3 4" key="1">
    <citation type="submission" date="2017-12" db="EMBL/GenBank/DDBJ databases">
        <title>The draft genome sequence of Brumimicrobium saltpan LHR20.</title>
        <authorList>
            <person name="Do Z.-J."/>
            <person name="Luo H.-R."/>
        </authorList>
    </citation>
    <scope>NUCLEOTIDE SEQUENCE [LARGE SCALE GENOMIC DNA]</scope>
    <source>
        <strain evidence="3 4">LHR20</strain>
    </source>
</reference>
<feature type="transmembrane region" description="Helical" evidence="2">
    <location>
        <begin position="54"/>
        <end position="74"/>
    </location>
</feature>
<proteinExistence type="predicted"/>